<organism evidence="2">
    <name type="scientific">Puccinia triticina (isolate 1-1 / race 1 (BBBD))</name>
    <name type="common">Brown leaf rust fungus</name>
    <dbReference type="NCBI Taxonomy" id="630390"/>
    <lineage>
        <taxon>Eukaryota</taxon>
        <taxon>Fungi</taxon>
        <taxon>Dikarya</taxon>
        <taxon>Basidiomycota</taxon>
        <taxon>Pucciniomycotina</taxon>
        <taxon>Pucciniomycetes</taxon>
        <taxon>Pucciniales</taxon>
        <taxon>Pucciniaceae</taxon>
        <taxon>Puccinia</taxon>
    </lineage>
</organism>
<protein>
    <submittedName>
        <fullName evidence="2 3">Uncharacterized protein</fullName>
    </submittedName>
</protein>
<reference evidence="3" key="4">
    <citation type="submission" date="2025-05" db="UniProtKB">
        <authorList>
            <consortium name="EnsemblFungi"/>
        </authorList>
    </citation>
    <scope>IDENTIFICATION</scope>
    <source>
        <strain evidence="3">isolate 1-1 / race 1 (BBBD)</strain>
    </source>
</reference>
<reference evidence="2" key="1">
    <citation type="submission" date="2009-11" db="EMBL/GenBank/DDBJ databases">
        <authorList>
            <consortium name="The Broad Institute Genome Sequencing Platform"/>
            <person name="Ward D."/>
            <person name="Feldgarden M."/>
            <person name="Earl A."/>
            <person name="Young S.K."/>
            <person name="Zeng Q."/>
            <person name="Koehrsen M."/>
            <person name="Alvarado L."/>
            <person name="Berlin A."/>
            <person name="Bochicchio J."/>
            <person name="Borenstein D."/>
            <person name="Chapman S.B."/>
            <person name="Chen Z."/>
            <person name="Engels R."/>
            <person name="Freedman E."/>
            <person name="Gellesch M."/>
            <person name="Goldberg J."/>
            <person name="Griggs A."/>
            <person name="Gujja S."/>
            <person name="Heilman E."/>
            <person name="Heiman D."/>
            <person name="Hepburn T."/>
            <person name="Howarth C."/>
            <person name="Jen D."/>
            <person name="Larson L."/>
            <person name="Lewis B."/>
            <person name="Mehta T."/>
            <person name="Park D."/>
            <person name="Pearson M."/>
            <person name="Roberts A."/>
            <person name="Saif S."/>
            <person name="Shea T."/>
            <person name="Shenoy N."/>
            <person name="Sisk P."/>
            <person name="Stolte C."/>
            <person name="Sykes S."/>
            <person name="Thomson T."/>
            <person name="Walk T."/>
            <person name="White J."/>
            <person name="Yandava C."/>
            <person name="Izard J."/>
            <person name="Baranova O.V."/>
            <person name="Blanton J.M."/>
            <person name="Tanner A.C."/>
            <person name="Dewhirst F.E."/>
            <person name="Haas B."/>
            <person name="Nusbaum C."/>
            <person name="Birren B."/>
        </authorList>
    </citation>
    <scope>NUCLEOTIDE SEQUENCE [LARGE SCALE GENOMIC DNA]</scope>
    <source>
        <strain evidence="2">1-1 BBBD Race 1</strain>
    </source>
</reference>
<evidence type="ECO:0000256" key="1">
    <source>
        <dbReference type="SAM" id="MobiDB-lite"/>
    </source>
</evidence>
<accession>A0A0C4F9P3</accession>
<reference evidence="2" key="2">
    <citation type="submission" date="2016-05" db="EMBL/GenBank/DDBJ databases">
        <title>Comparative analysis highlights variable genome content of wheat rusts and divergence of the mating loci.</title>
        <authorList>
            <person name="Cuomo C.A."/>
            <person name="Bakkeren G."/>
            <person name="Szabo L."/>
            <person name="Khalil H."/>
            <person name="Joly D."/>
            <person name="Goldberg J."/>
            <person name="Young S."/>
            <person name="Zeng Q."/>
            <person name="Fellers J."/>
        </authorList>
    </citation>
    <scope>NUCLEOTIDE SEQUENCE [LARGE SCALE GENOMIC DNA]</scope>
    <source>
        <strain evidence="2">1-1 BBBD Race 1</strain>
    </source>
</reference>
<name>A0A0C4F9P3_PUCT1</name>
<sequence length="173" mass="18748">MARTKSTPSVKPLKRTASIPGIPNVSIPRNKQAEQPAVPGSQPPSTNGASPKLRKPPDKPNSPPGSPASNWQLPWGMSNDHKTFINHGCILDSQGYPIYPNRNTTFVLKPGAEICNFGSVGFTQRINSSKNTNNQWRLVRVTCLGVILCDQENCDYTGSPPTGAGKIEELIEK</sequence>
<dbReference type="Proteomes" id="UP000005240">
    <property type="component" value="Unassembled WGS sequence"/>
</dbReference>
<gene>
    <name evidence="2" type="ORF">PTTG_09925</name>
</gene>
<proteinExistence type="predicted"/>
<dbReference type="EnsemblFungi" id="PTTG_09925-t43_1">
    <property type="protein sequence ID" value="PTTG_09925-t43_1-p1"/>
    <property type="gene ID" value="PTTG_09925"/>
</dbReference>
<feature type="region of interest" description="Disordered" evidence="1">
    <location>
        <begin position="1"/>
        <end position="74"/>
    </location>
</feature>
<dbReference type="VEuPathDB" id="FungiDB:PTTG_09925"/>
<dbReference type="AlphaFoldDB" id="A0A0C4F9P3"/>
<dbReference type="EMBL" id="ADAS02000362">
    <property type="protein sequence ID" value="OAV87541.1"/>
    <property type="molecule type" value="Genomic_DNA"/>
</dbReference>
<evidence type="ECO:0000313" key="2">
    <source>
        <dbReference type="EMBL" id="OAV87541.1"/>
    </source>
</evidence>
<evidence type="ECO:0000313" key="4">
    <source>
        <dbReference type="Proteomes" id="UP000005240"/>
    </source>
</evidence>
<keyword evidence="4" id="KW-1185">Reference proteome</keyword>
<evidence type="ECO:0000313" key="3">
    <source>
        <dbReference type="EnsemblFungi" id="PTTG_09925-t43_1-p1"/>
    </source>
</evidence>
<reference evidence="3 4" key="3">
    <citation type="journal article" date="2017" name="G3 (Bethesda)">
        <title>Comparative analysis highlights variable genome content of wheat rusts and divergence of the mating loci.</title>
        <authorList>
            <person name="Cuomo C.A."/>
            <person name="Bakkeren G."/>
            <person name="Khalil H.B."/>
            <person name="Panwar V."/>
            <person name="Joly D."/>
            <person name="Linning R."/>
            <person name="Sakthikumar S."/>
            <person name="Song X."/>
            <person name="Adiconis X."/>
            <person name="Fan L."/>
            <person name="Goldberg J.M."/>
            <person name="Levin J.Z."/>
            <person name="Young S."/>
            <person name="Zeng Q."/>
            <person name="Anikster Y."/>
            <person name="Bruce M."/>
            <person name="Wang M."/>
            <person name="Yin C."/>
            <person name="McCallum B."/>
            <person name="Szabo L.J."/>
            <person name="Hulbert S."/>
            <person name="Chen X."/>
            <person name="Fellers J.P."/>
        </authorList>
    </citation>
    <scope>NUCLEOTIDE SEQUENCE</scope>
    <source>
        <strain evidence="3">isolate 1-1 / race 1 (BBBD)</strain>
        <strain evidence="4">Isolate 1-1 / race 1 (BBBD)</strain>
    </source>
</reference>
<dbReference type="OrthoDB" id="2507455at2759"/>